<reference evidence="8 9" key="1">
    <citation type="submission" date="2016-10" db="EMBL/GenBank/DDBJ databases">
        <title>Genome sequence of the ascomycete fungus Penicillium subrubescens.</title>
        <authorList>
            <person name="De Vries R.P."/>
            <person name="Peng M."/>
            <person name="Dilokpimol A."/>
            <person name="Hilden K."/>
            <person name="Makela M.R."/>
            <person name="Grigoriev I."/>
            <person name="Riley R."/>
            <person name="Granchi Z."/>
        </authorList>
    </citation>
    <scope>NUCLEOTIDE SEQUENCE [LARGE SCALE GENOMIC DNA]</scope>
    <source>
        <strain evidence="8 9">CBS 132785</strain>
    </source>
</reference>
<keyword evidence="5" id="KW-0539">Nucleus</keyword>
<dbReference type="PANTHER" id="PTHR47540">
    <property type="entry name" value="THIAMINE REPRESSIBLE GENES REGULATORY PROTEIN THI5"/>
    <property type="match status" value="1"/>
</dbReference>
<gene>
    <name evidence="8" type="ORF">PENSUB_12038</name>
</gene>
<keyword evidence="2" id="KW-0805">Transcription regulation</keyword>
<dbReference type="GO" id="GO:0045944">
    <property type="term" value="P:positive regulation of transcription by RNA polymerase II"/>
    <property type="evidence" value="ECO:0007669"/>
    <property type="project" value="TreeGrafter"/>
</dbReference>
<keyword evidence="7" id="KW-0812">Transmembrane</keyword>
<feature type="compositionally biased region" description="Polar residues" evidence="6">
    <location>
        <begin position="1"/>
        <end position="15"/>
    </location>
</feature>
<dbReference type="Proteomes" id="UP000186955">
    <property type="component" value="Unassembled WGS sequence"/>
</dbReference>
<name>A0A1Q5T0G2_9EURO</name>
<evidence type="ECO:0008006" key="10">
    <source>
        <dbReference type="Google" id="ProtNLM"/>
    </source>
</evidence>
<sequence length="506" mass="57159">MQAESSPPEHTSVQLDMQLIRGHETELSTGLTESVSPDVRFSLPQSHHLQASTDTPALPMTSDSPRATTSSRNSPEPDETDLEGHYVGASSGVSFLLRVQKRLHENFRISATETIFNFGDAPLPTCDPHFLVLPPIREAKVLVDRYFDFSFPTHRFLHQRTVEAWLQDFYSGVNETSNFVDRAVKAVILMVLAQGKQYLAENDGLVGESVKSGILRELYGIQRKPLDVQVEIARKYGADLIQWRRDIGAFIDTPNIELLQVTYQRQYTVLNFAFAHAQILLYRPFVLRNLASVGKGTVQDSSHLRTLSEENIKKCLQAATRILEIFQILCRTRRMYKSFFFTHYYVFSAIVVLYVSVIQNWMNLDFEPIHNLRIGEEAQRELAKCGTQASFPQRYVVVLEELRQEAKRIMNQTRGRQDPSIVTLKVHEQLSEPSFTPSSEPFNQVGATFTAPLYHSSTGGWANEAVEDTTPDSHFADVTGWGDFDSLVLTGLGELGHFFSDNHLGA</sequence>
<dbReference type="AlphaFoldDB" id="A0A1Q5T0G2"/>
<evidence type="ECO:0000256" key="4">
    <source>
        <dbReference type="ARBA" id="ARBA00023163"/>
    </source>
</evidence>
<accession>A0A1Q5T0G2</accession>
<evidence type="ECO:0000256" key="2">
    <source>
        <dbReference type="ARBA" id="ARBA00023015"/>
    </source>
</evidence>
<dbReference type="GO" id="GO:0005634">
    <property type="term" value="C:nucleus"/>
    <property type="evidence" value="ECO:0007669"/>
    <property type="project" value="UniProtKB-SubCell"/>
</dbReference>
<keyword evidence="7" id="KW-0472">Membrane</keyword>
<organism evidence="8 9">
    <name type="scientific">Penicillium subrubescens</name>
    <dbReference type="NCBI Taxonomy" id="1316194"/>
    <lineage>
        <taxon>Eukaryota</taxon>
        <taxon>Fungi</taxon>
        <taxon>Dikarya</taxon>
        <taxon>Ascomycota</taxon>
        <taxon>Pezizomycotina</taxon>
        <taxon>Eurotiomycetes</taxon>
        <taxon>Eurotiomycetidae</taxon>
        <taxon>Eurotiales</taxon>
        <taxon>Aspergillaceae</taxon>
        <taxon>Penicillium</taxon>
    </lineage>
</organism>
<evidence type="ECO:0000256" key="3">
    <source>
        <dbReference type="ARBA" id="ARBA00023125"/>
    </source>
</evidence>
<keyword evidence="4" id="KW-0804">Transcription</keyword>
<feature type="transmembrane region" description="Helical" evidence="7">
    <location>
        <begin position="341"/>
        <end position="362"/>
    </location>
</feature>
<keyword evidence="9" id="KW-1185">Reference proteome</keyword>
<comment type="caution">
    <text evidence="8">The sequence shown here is derived from an EMBL/GenBank/DDBJ whole genome shotgun (WGS) entry which is preliminary data.</text>
</comment>
<evidence type="ECO:0000313" key="8">
    <source>
        <dbReference type="EMBL" id="OKO93759.1"/>
    </source>
</evidence>
<evidence type="ECO:0000256" key="5">
    <source>
        <dbReference type="ARBA" id="ARBA00023242"/>
    </source>
</evidence>
<evidence type="ECO:0000256" key="7">
    <source>
        <dbReference type="SAM" id="Phobius"/>
    </source>
</evidence>
<protein>
    <recommendedName>
        <fullName evidence="10">Transcription factor domain-containing protein</fullName>
    </recommendedName>
</protein>
<evidence type="ECO:0000256" key="1">
    <source>
        <dbReference type="ARBA" id="ARBA00004123"/>
    </source>
</evidence>
<dbReference type="InterPro" id="IPR051711">
    <property type="entry name" value="Stress_Response_Reg"/>
</dbReference>
<feature type="compositionally biased region" description="Polar residues" evidence="6">
    <location>
        <begin position="43"/>
        <end position="74"/>
    </location>
</feature>
<keyword evidence="7" id="KW-1133">Transmembrane helix</keyword>
<dbReference type="CDD" id="cd12148">
    <property type="entry name" value="fungal_TF_MHR"/>
    <property type="match status" value="1"/>
</dbReference>
<dbReference type="PANTHER" id="PTHR47540:SF3">
    <property type="entry name" value="ZN(II)2CYS6 TRANSCRIPTION FACTOR (EUROFUNG)"/>
    <property type="match status" value="1"/>
</dbReference>
<comment type="subcellular location">
    <subcellularLocation>
        <location evidence="1">Nucleus</location>
    </subcellularLocation>
</comment>
<dbReference type="GO" id="GO:0043565">
    <property type="term" value="F:sequence-specific DNA binding"/>
    <property type="evidence" value="ECO:0007669"/>
    <property type="project" value="TreeGrafter"/>
</dbReference>
<keyword evidence="3" id="KW-0238">DNA-binding</keyword>
<dbReference type="STRING" id="1316194.A0A1Q5T0G2"/>
<feature type="region of interest" description="Disordered" evidence="6">
    <location>
        <begin position="1"/>
        <end position="84"/>
    </location>
</feature>
<evidence type="ECO:0000313" key="9">
    <source>
        <dbReference type="Proteomes" id="UP000186955"/>
    </source>
</evidence>
<evidence type="ECO:0000256" key="6">
    <source>
        <dbReference type="SAM" id="MobiDB-lite"/>
    </source>
</evidence>
<dbReference type="EMBL" id="MNBE01000723">
    <property type="protein sequence ID" value="OKO93759.1"/>
    <property type="molecule type" value="Genomic_DNA"/>
</dbReference>
<proteinExistence type="predicted"/>